<dbReference type="PANTHER" id="PTHR19446">
    <property type="entry name" value="REVERSE TRANSCRIPTASES"/>
    <property type="match status" value="1"/>
</dbReference>
<dbReference type="GO" id="GO:0004519">
    <property type="term" value="F:endonuclease activity"/>
    <property type="evidence" value="ECO:0007669"/>
    <property type="project" value="UniProtKB-KW"/>
</dbReference>
<dbReference type="SUPFAM" id="SSF56672">
    <property type="entry name" value="DNA/RNA polymerases"/>
    <property type="match status" value="1"/>
</dbReference>
<keyword evidence="2" id="KW-0378">Hydrolase</keyword>
<evidence type="ECO:0000313" key="2">
    <source>
        <dbReference type="EMBL" id="GFO14424.1"/>
    </source>
</evidence>
<keyword evidence="2" id="KW-0540">Nuclease</keyword>
<feature type="domain" description="Reverse transcriptase" evidence="1">
    <location>
        <begin position="34"/>
        <end position="269"/>
    </location>
</feature>
<reference evidence="2 3" key="1">
    <citation type="journal article" date="2021" name="Elife">
        <title>Chloroplast acquisition without the gene transfer in kleptoplastic sea slugs, Plakobranchus ocellatus.</title>
        <authorList>
            <person name="Maeda T."/>
            <person name="Takahashi S."/>
            <person name="Yoshida T."/>
            <person name="Shimamura S."/>
            <person name="Takaki Y."/>
            <person name="Nagai Y."/>
            <person name="Toyoda A."/>
            <person name="Suzuki Y."/>
            <person name="Arimoto A."/>
            <person name="Ishii H."/>
            <person name="Satoh N."/>
            <person name="Nishiyama T."/>
            <person name="Hasebe M."/>
            <person name="Maruyama T."/>
            <person name="Minagawa J."/>
            <person name="Obokata J."/>
            <person name="Shigenobu S."/>
        </authorList>
    </citation>
    <scope>NUCLEOTIDE SEQUENCE [LARGE SCALE GENOMIC DNA]</scope>
</reference>
<dbReference type="AlphaFoldDB" id="A0AAV4B6U0"/>
<dbReference type="InterPro" id="IPR043128">
    <property type="entry name" value="Rev_trsase/Diguanyl_cyclase"/>
</dbReference>
<dbReference type="Gene3D" id="3.30.70.270">
    <property type="match status" value="1"/>
</dbReference>
<name>A0AAV4B6U0_9GAST</name>
<dbReference type="InterPro" id="IPR043502">
    <property type="entry name" value="DNA/RNA_pol_sf"/>
</dbReference>
<dbReference type="PROSITE" id="PS50878">
    <property type="entry name" value="RT_POL"/>
    <property type="match status" value="1"/>
</dbReference>
<dbReference type="EMBL" id="BLXT01004562">
    <property type="protein sequence ID" value="GFO14424.1"/>
    <property type="molecule type" value="Genomic_DNA"/>
</dbReference>
<keyword evidence="2" id="KW-0255">Endonuclease</keyword>
<comment type="caution">
    <text evidence="2">The sequence shown here is derived from an EMBL/GenBank/DDBJ whole genome shotgun (WGS) entry which is preliminary data.</text>
</comment>
<gene>
    <name evidence="2" type="ORF">PoB_004092900</name>
</gene>
<evidence type="ECO:0000313" key="3">
    <source>
        <dbReference type="Proteomes" id="UP000735302"/>
    </source>
</evidence>
<organism evidence="2 3">
    <name type="scientific">Plakobranchus ocellatus</name>
    <dbReference type="NCBI Taxonomy" id="259542"/>
    <lineage>
        <taxon>Eukaryota</taxon>
        <taxon>Metazoa</taxon>
        <taxon>Spiralia</taxon>
        <taxon>Lophotrochozoa</taxon>
        <taxon>Mollusca</taxon>
        <taxon>Gastropoda</taxon>
        <taxon>Heterobranchia</taxon>
        <taxon>Euthyneura</taxon>
        <taxon>Panpulmonata</taxon>
        <taxon>Sacoglossa</taxon>
        <taxon>Placobranchoidea</taxon>
        <taxon>Plakobranchidae</taxon>
        <taxon>Plakobranchus</taxon>
    </lineage>
</organism>
<sequence>MKKKKAFGKDGITSDVMKIRGPQVIKYMTKVYNEVLKSKEISICWKEAKVIIIHKKGDPKDIKNYRPISLLSHSYKIFTRLLQKRMERFLDENQPREQTGFRKNFSTTDHLQALSQLIEKCNEYNLPLCLVFIDHEKAFDSVEHAAIVQALGKVNINENYVTMIENICKRATAKIHIDNQISEAFETQRGVRQGDPISPKLFITVIEQIFKEADLKCGINIDGEFLRDLRFADDVALCTEKEEEMEEHLERLNSESKKVGLKIYKGKTK</sequence>
<keyword evidence="3" id="KW-1185">Reference proteome</keyword>
<dbReference type="CDD" id="cd01650">
    <property type="entry name" value="RT_nLTR_like"/>
    <property type="match status" value="1"/>
</dbReference>
<dbReference type="InterPro" id="IPR000477">
    <property type="entry name" value="RT_dom"/>
</dbReference>
<dbReference type="Pfam" id="PF00078">
    <property type="entry name" value="RVT_1"/>
    <property type="match status" value="1"/>
</dbReference>
<evidence type="ECO:0000259" key="1">
    <source>
        <dbReference type="PROSITE" id="PS50878"/>
    </source>
</evidence>
<dbReference type="Proteomes" id="UP000735302">
    <property type="component" value="Unassembled WGS sequence"/>
</dbReference>
<accession>A0AAV4B6U0</accession>
<proteinExistence type="predicted"/>
<protein>
    <submittedName>
        <fullName evidence="2">Endonuclease-reverse transcriptase</fullName>
    </submittedName>
</protein>